<organism evidence="9 10">
    <name type="scientific">Candidatus Mediterraneibacter stercorigallinarum</name>
    <dbReference type="NCBI Taxonomy" id="2838686"/>
    <lineage>
        <taxon>Bacteria</taxon>
        <taxon>Bacillati</taxon>
        <taxon>Bacillota</taxon>
        <taxon>Clostridia</taxon>
        <taxon>Lachnospirales</taxon>
        <taxon>Lachnospiraceae</taxon>
        <taxon>Mediterraneibacter</taxon>
    </lineage>
</organism>
<feature type="transmembrane region" description="Helical" evidence="6">
    <location>
        <begin position="392"/>
        <end position="413"/>
    </location>
</feature>
<dbReference type="NCBIfam" id="TIGR00361">
    <property type="entry name" value="ComEC_Rec2"/>
    <property type="match status" value="1"/>
</dbReference>
<dbReference type="InterPro" id="IPR001279">
    <property type="entry name" value="Metallo-B-lactamas"/>
</dbReference>
<keyword evidence="2" id="KW-1003">Cell membrane</keyword>
<accession>A0A9D2DAX2</accession>
<dbReference type="CDD" id="cd07731">
    <property type="entry name" value="ComA-like_MBL-fold"/>
    <property type="match status" value="1"/>
</dbReference>
<dbReference type="SMART" id="SM00849">
    <property type="entry name" value="Lactamase_B"/>
    <property type="match status" value="1"/>
</dbReference>
<evidence type="ECO:0000256" key="1">
    <source>
        <dbReference type="ARBA" id="ARBA00004651"/>
    </source>
</evidence>
<name>A0A9D2DAX2_9FIRM</name>
<proteinExistence type="predicted"/>
<dbReference type="Proteomes" id="UP000824017">
    <property type="component" value="Unassembled WGS sequence"/>
</dbReference>
<feature type="transmembrane region" description="Helical" evidence="6">
    <location>
        <begin position="197"/>
        <end position="219"/>
    </location>
</feature>
<feature type="transmembrane region" description="Helical" evidence="6">
    <location>
        <begin position="454"/>
        <end position="475"/>
    </location>
</feature>
<feature type="transmembrane region" description="Helical" evidence="6">
    <location>
        <begin position="231"/>
        <end position="259"/>
    </location>
</feature>
<comment type="caution">
    <text evidence="9">The sequence shown here is derived from an EMBL/GenBank/DDBJ whole genome shotgun (WGS) entry which is preliminary data.</text>
</comment>
<feature type="transmembrane region" description="Helical" evidence="6">
    <location>
        <begin position="505"/>
        <end position="529"/>
    </location>
</feature>
<dbReference type="NCBIfam" id="TIGR00360">
    <property type="entry name" value="ComEC_N-term"/>
    <property type="match status" value="1"/>
</dbReference>
<keyword evidence="4 6" id="KW-1133">Transmembrane helix</keyword>
<sequence length="811" mass="88166">MKKRPLCTICILFLVIQAARVCFWGAGAEPSALERALAEEGQDISLEGTVYKVEEKAKVTAVYMKDNAVSAASQKFNESKIMVYIRPDHTEIKIGNKVKMSGEASAFEPARNPGNFDQRAYYIRQGIHVLVWAEDMEILSDETDQVQQFLSELRAGWKKVLTEHLGEYYGGTMSAVLLGDKSGLDAEMKKLYQKNGIGHLLAISGLHMSFIGMGIYSLLRRSGLGFIPAGAAGGVILILYTVMIGAGVSSLRALIMFLVRVGADMTGRDYDLATSLALAAAVLCWRQPLYITDAGFLLSFGAILGLVLLSPVFAEMLRTGERKETVRKNGRVKGRIKTGRGKAECLKAGSVKAGQWLAGGLASSLSVNLLLLGPVLYFYFEIPPYSVLLNLLVIPVMPVAMGAGIAGSILALLSGPAGGAVLKICGVVLWSYDQLCAAAGMLPGSRFVTGKPCLGWLIIYYLILGCLTWLFYYLYRKREAGDSKENQAKESGKVPKTFFEDRYHILIRLPGCALVLCVVLMTLACRFGYHNADGIEAAVLDVGQGDSIHIRGREGNYLIDGGSSDVSSAGIYRIEPYLLANAVDTLDYVFATHGDEDHINGLQELLEGQELGIRVCRLVLPPEEYHDEKLEELARTAQENGTKVLVMREGDVIAERAGRGKSPGREEAPETDTLTMTCLGPEEGRGIEPGNGASLVLDLSYGDFHMLLTGDVEGKGEESLCENDRLRPYDVLKAAHHGSRNSGTEEFLQITQPSIALISAGVDNRYGHPHTETLERLGEAGCRVYSTQENGMLTVWTDGETMELKGYLSAP</sequence>
<keyword evidence="7" id="KW-0732">Signal</keyword>
<dbReference type="InterPro" id="IPR004477">
    <property type="entry name" value="ComEC_N"/>
</dbReference>
<dbReference type="GO" id="GO:0030420">
    <property type="term" value="P:establishment of competence for transformation"/>
    <property type="evidence" value="ECO:0007669"/>
    <property type="project" value="InterPro"/>
</dbReference>
<reference evidence="9" key="2">
    <citation type="submission" date="2021-04" db="EMBL/GenBank/DDBJ databases">
        <authorList>
            <person name="Gilroy R."/>
        </authorList>
    </citation>
    <scope>NUCLEOTIDE SEQUENCE</scope>
    <source>
        <strain evidence="9">ChiGjej1B1-13045</strain>
    </source>
</reference>
<dbReference type="SUPFAM" id="SSF56281">
    <property type="entry name" value="Metallo-hydrolase/oxidoreductase"/>
    <property type="match status" value="1"/>
</dbReference>
<dbReference type="InterPro" id="IPR004797">
    <property type="entry name" value="Competence_ComEC/Rec2"/>
</dbReference>
<evidence type="ECO:0000313" key="9">
    <source>
        <dbReference type="EMBL" id="HIZ13657.1"/>
    </source>
</evidence>
<dbReference type="GO" id="GO:0005886">
    <property type="term" value="C:plasma membrane"/>
    <property type="evidence" value="ECO:0007669"/>
    <property type="project" value="UniProtKB-SubCell"/>
</dbReference>
<dbReference type="Pfam" id="PF13567">
    <property type="entry name" value="DUF4131"/>
    <property type="match status" value="1"/>
</dbReference>
<gene>
    <name evidence="9" type="ORF">H9817_07015</name>
</gene>
<evidence type="ECO:0000313" key="10">
    <source>
        <dbReference type="Proteomes" id="UP000824017"/>
    </source>
</evidence>
<evidence type="ECO:0000256" key="4">
    <source>
        <dbReference type="ARBA" id="ARBA00022989"/>
    </source>
</evidence>
<keyword evidence="5 6" id="KW-0472">Membrane</keyword>
<evidence type="ECO:0000256" key="3">
    <source>
        <dbReference type="ARBA" id="ARBA00022692"/>
    </source>
</evidence>
<dbReference type="EMBL" id="DXCD01000182">
    <property type="protein sequence ID" value="HIZ13657.1"/>
    <property type="molecule type" value="Genomic_DNA"/>
</dbReference>
<dbReference type="PANTHER" id="PTHR30619">
    <property type="entry name" value="DNA INTERNALIZATION/COMPETENCE PROTEIN COMEC/REC2"/>
    <property type="match status" value="1"/>
</dbReference>
<dbReference type="Pfam" id="PF00753">
    <property type="entry name" value="Lactamase_B"/>
    <property type="match status" value="1"/>
</dbReference>
<feature type="transmembrane region" description="Helical" evidence="6">
    <location>
        <begin position="295"/>
        <end position="314"/>
    </location>
</feature>
<evidence type="ECO:0000256" key="2">
    <source>
        <dbReference type="ARBA" id="ARBA00022475"/>
    </source>
</evidence>
<dbReference type="PANTHER" id="PTHR30619:SF1">
    <property type="entry name" value="RECOMBINATION PROTEIN 2"/>
    <property type="match status" value="1"/>
</dbReference>
<evidence type="ECO:0000256" key="7">
    <source>
        <dbReference type="SAM" id="SignalP"/>
    </source>
</evidence>
<dbReference type="InterPro" id="IPR052159">
    <property type="entry name" value="Competence_DNA_uptake"/>
</dbReference>
<feature type="chain" id="PRO_5039535399" evidence="7">
    <location>
        <begin position="19"/>
        <end position="811"/>
    </location>
</feature>
<feature type="signal peptide" evidence="7">
    <location>
        <begin position="1"/>
        <end position="18"/>
    </location>
</feature>
<dbReference type="Pfam" id="PF03772">
    <property type="entry name" value="Competence"/>
    <property type="match status" value="1"/>
</dbReference>
<reference evidence="9" key="1">
    <citation type="journal article" date="2021" name="PeerJ">
        <title>Extensive microbial diversity within the chicken gut microbiome revealed by metagenomics and culture.</title>
        <authorList>
            <person name="Gilroy R."/>
            <person name="Ravi A."/>
            <person name="Getino M."/>
            <person name="Pursley I."/>
            <person name="Horton D.L."/>
            <person name="Alikhan N.F."/>
            <person name="Baker D."/>
            <person name="Gharbi K."/>
            <person name="Hall N."/>
            <person name="Watson M."/>
            <person name="Adriaenssens E.M."/>
            <person name="Foster-Nyarko E."/>
            <person name="Jarju S."/>
            <person name="Secka A."/>
            <person name="Antonio M."/>
            <person name="Oren A."/>
            <person name="Chaudhuri R.R."/>
            <person name="La Ragione R."/>
            <person name="Hildebrand F."/>
            <person name="Pallen M.J."/>
        </authorList>
    </citation>
    <scope>NUCLEOTIDE SEQUENCE</scope>
    <source>
        <strain evidence="9">ChiGjej1B1-13045</strain>
    </source>
</reference>
<feature type="transmembrane region" description="Helical" evidence="6">
    <location>
        <begin position="420"/>
        <end position="442"/>
    </location>
</feature>
<feature type="domain" description="Metallo-beta-lactamase" evidence="8">
    <location>
        <begin position="544"/>
        <end position="762"/>
    </location>
</feature>
<dbReference type="InterPro" id="IPR035681">
    <property type="entry name" value="ComA-like_MBL"/>
</dbReference>
<dbReference type="Gene3D" id="3.60.15.10">
    <property type="entry name" value="Ribonuclease Z/Hydroxyacylglutathione hydrolase-like"/>
    <property type="match status" value="1"/>
</dbReference>
<dbReference type="InterPro" id="IPR036866">
    <property type="entry name" value="RibonucZ/Hydroxyglut_hydro"/>
</dbReference>
<protein>
    <submittedName>
        <fullName evidence="9">DNA internalization-related competence protein ComEC/Rec2</fullName>
    </submittedName>
</protein>
<evidence type="ECO:0000256" key="6">
    <source>
        <dbReference type="SAM" id="Phobius"/>
    </source>
</evidence>
<evidence type="ECO:0000259" key="8">
    <source>
        <dbReference type="SMART" id="SM00849"/>
    </source>
</evidence>
<keyword evidence="3 6" id="KW-0812">Transmembrane</keyword>
<evidence type="ECO:0000256" key="5">
    <source>
        <dbReference type="ARBA" id="ARBA00023136"/>
    </source>
</evidence>
<dbReference type="AlphaFoldDB" id="A0A9D2DAX2"/>
<dbReference type="InterPro" id="IPR025405">
    <property type="entry name" value="DUF4131"/>
</dbReference>
<feature type="transmembrane region" description="Helical" evidence="6">
    <location>
        <begin position="356"/>
        <end position="380"/>
    </location>
</feature>
<comment type="subcellular location">
    <subcellularLocation>
        <location evidence="1">Cell membrane</location>
        <topology evidence="1">Multi-pass membrane protein</topology>
    </subcellularLocation>
</comment>